<feature type="compositionally biased region" description="Polar residues" evidence="1">
    <location>
        <begin position="237"/>
        <end position="262"/>
    </location>
</feature>
<keyword evidence="3" id="KW-1185">Reference proteome</keyword>
<feature type="compositionally biased region" description="Low complexity" evidence="1">
    <location>
        <begin position="135"/>
        <end position="162"/>
    </location>
</feature>
<feature type="compositionally biased region" description="Low complexity" evidence="1">
    <location>
        <begin position="285"/>
        <end position="305"/>
    </location>
</feature>
<feature type="compositionally biased region" description="Polar residues" evidence="1">
    <location>
        <begin position="317"/>
        <end position="326"/>
    </location>
</feature>
<feature type="region of interest" description="Disordered" evidence="1">
    <location>
        <begin position="616"/>
        <end position="660"/>
    </location>
</feature>
<evidence type="ECO:0000313" key="3">
    <source>
        <dbReference type="Proteomes" id="UP000664534"/>
    </source>
</evidence>
<evidence type="ECO:0000256" key="1">
    <source>
        <dbReference type="SAM" id="MobiDB-lite"/>
    </source>
</evidence>
<feature type="compositionally biased region" description="Low complexity" evidence="1">
    <location>
        <begin position="89"/>
        <end position="101"/>
    </location>
</feature>
<dbReference type="OrthoDB" id="5406427at2759"/>
<dbReference type="AlphaFoldDB" id="A0A8H3J353"/>
<feature type="region of interest" description="Disordered" evidence="1">
    <location>
        <begin position="1"/>
        <end position="495"/>
    </location>
</feature>
<organism evidence="2 3">
    <name type="scientific">Imshaugia aleurites</name>
    <dbReference type="NCBI Taxonomy" id="172621"/>
    <lineage>
        <taxon>Eukaryota</taxon>
        <taxon>Fungi</taxon>
        <taxon>Dikarya</taxon>
        <taxon>Ascomycota</taxon>
        <taxon>Pezizomycotina</taxon>
        <taxon>Lecanoromycetes</taxon>
        <taxon>OSLEUM clade</taxon>
        <taxon>Lecanoromycetidae</taxon>
        <taxon>Lecanorales</taxon>
        <taxon>Lecanorineae</taxon>
        <taxon>Parmeliaceae</taxon>
        <taxon>Imshaugia</taxon>
    </lineage>
</organism>
<sequence length="931" mass="98765">MAEVLPTQPHLGMDIAKGRDTSGPLPNPPFVFPMQPGIPSEVSSHARNPSNADATGSRRSAGRSRPQRISINKLPAFDFSPAVSSPANRTPSPARSPTRRTPPIHHGHRRNNSEYVGGDVTNGGPVLVSASPTKSEQSSGHGRSGSSLSVDGGLSGGSLALGTTFAESEESSHPPPAARLGPPTMRRGHAHRRSGAISSHDLSMILKPASEMKGGSAPTTPSDPMFRRTLPPALDRSISQPEATTSTQESPDSVAQDDQSSPAGPPRSSRVGFSDVLEFIPRPLSTISSETSSSMSTVRASHSVSNSITSMIGGGNSSSPQSTMSARSGRRYTLEQDCSRARPNAAGNSPPRASQDWQWDFSGLESPVRRPSSAPAGGSPSKGPNHPSRPSVVGSPHKAANGPYSTSPMSAEKSCKTTSSPALRVATLHAQRRRPLSPTMRPRTSPEPKVTKRQRKGRSWAGLLSRKGKHHDPRAHFVSCRSPTPPSRQRTPEAEFSLDDISFDEDTTCIIETASSDASKLPRIQTNFAAWKPRETSPLSETDSSNSMLDIDAALRSFDTPSTGPAFEDVISGATLGSKRRMHSSGSTGGFGGPGMHYHRRAESAPEMEAIDRSKFGFPRLGSNPSMAIEEEEEEDDEEKLASKPTNASTKSGQEELPEDQVQGLGVDIVEAKSSVDPLAQRGTRRCSERAAESGNPACRSINKLDSPEKSNLVEIVGADEEPRFSVVTKSSDDSTITPTLSHDSMDAHPMSAPLDFALPTPALTYDGTPETPSAVSSPDFSRTSFDMPRMHTASSSITDRATLNSSRAGDHALTLHSSIDDVPSLTSSASTMASGHPPRISSSANTCSSAGRSGSFSAPNPARTRPVSAGKRNSLASLTRLVGGGSYNRSKLNIQECAQPETPDNAEKKKGNRISRLMKFWKSKEKPSSS</sequence>
<feature type="region of interest" description="Disordered" evidence="1">
    <location>
        <begin position="727"/>
        <end position="748"/>
    </location>
</feature>
<accession>A0A8H3J353</accession>
<name>A0A8H3J353_9LECA</name>
<feature type="region of interest" description="Disordered" evidence="1">
    <location>
        <begin position="898"/>
        <end position="931"/>
    </location>
</feature>
<feature type="compositionally biased region" description="Low complexity" evidence="1">
    <location>
        <begin position="371"/>
        <end position="384"/>
    </location>
</feature>
<dbReference type="EMBL" id="CAJPDT010000123">
    <property type="protein sequence ID" value="CAF9939808.1"/>
    <property type="molecule type" value="Genomic_DNA"/>
</dbReference>
<evidence type="ECO:0000313" key="2">
    <source>
        <dbReference type="EMBL" id="CAF9939808.1"/>
    </source>
</evidence>
<evidence type="ECO:0008006" key="4">
    <source>
        <dbReference type="Google" id="ProtNLM"/>
    </source>
</evidence>
<feature type="compositionally biased region" description="Acidic residues" evidence="1">
    <location>
        <begin position="629"/>
        <end position="639"/>
    </location>
</feature>
<reference evidence="2" key="1">
    <citation type="submission" date="2021-03" db="EMBL/GenBank/DDBJ databases">
        <authorList>
            <person name="Tagirdzhanova G."/>
        </authorList>
    </citation>
    <scope>NUCLEOTIDE SEQUENCE</scope>
</reference>
<comment type="caution">
    <text evidence="2">The sequence shown here is derived from an EMBL/GenBank/DDBJ whole genome shotgun (WGS) entry which is preliminary data.</text>
</comment>
<proteinExistence type="predicted"/>
<protein>
    <recommendedName>
        <fullName evidence="4">Cell wall proline rich protein</fullName>
    </recommendedName>
</protein>
<dbReference type="Proteomes" id="UP000664534">
    <property type="component" value="Unassembled WGS sequence"/>
</dbReference>
<feature type="region of interest" description="Disordered" evidence="1">
    <location>
        <begin position="827"/>
        <end position="876"/>
    </location>
</feature>
<feature type="compositionally biased region" description="Polar residues" evidence="1">
    <location>
        <begin position="728"/>
        <end position="743"/>
    </location>
</feature>
<feature type="compositionally biased region" description="Polar residues" evidence="1">
    <location>
        <begin position="41"/>
        <end position="54"/>
    </location>
</feature>
<gene>
    <name evidence="2" type="ORF">IMSHALPRED_001644</name>
</gene>
<feature type="compositionally biased region" description="Polar residues" evidence="1">
    <location>
        <begin position="841"/>
        <end position="859"/>
    </location>
</feature>